<dbReference type="PANTHER" id="PTHR31832:SF86">
    <property type="entry name" value="B-BOX ZINC FINGER PROTEIN 19"/>
    <property type="match status" value="1"/>
</dbReference>
<dbReference type="CDD" id="cd19821">
    <property type="entry name" value="Bbox1_BBX-like"/>
    <property type="match status" value="1"/>
</dbReference>
<evidence type="ECO:0000259" key="11">
    <source>
        <dbReference type="PROSITE" id="PS50119"/>
    </source>
</evidence>
<keyword evidence="3" id="KW-0677">Repeat</keyword>
<dbReference type="PANTHER" id="PTHR31832">
    <property type="entry name" value="B-BOX ZINC FINGER PROTEIN 22"/>
    <property type="match status" value="1"/>
</dbReference>
<keyword evidence="7" id="KW-0804">Transcription</keyword>
<dbReference type="SMART" id="SM00336">
    <property type="entry name" value="BBOX"/>
    <property type="match status" value="1"/>
</dbReference>
<reference evidence="12 13" key="1">
    <citation type="journal article" date="2019" name="Genome Biol. Evol.">
        <title>Insights into the evolution of the New World diploid cottons (Gossypium, subgenus Houzingenia) based on genome sequencing.</title>
        <authorList>
            <person name="Grover C.E."/>
            <person name="Arick M.A. 2nd"/>
            <person name="Thrash A."/>
            <person name="Conover J.L."/>
            <person name="Sanders W.S."/>
            <person name="Peterson D.G."/>
            <person name="Frelichowski J.E."/>
            <person name="Scheffler J.A."/>
            <person name="Scheffler B.E."/>
            <person name="Wendel J.F."/>
        </authorList>
    </citation>
    <scope>NUCLEOTIDE SEQUENCE [LARGE SCALE GENOMIC DNA]</scope>
    <source>
        <strain evidence="12">4</strain>
        <tissue evidence="12">Leaf</tissue>
    </source>
</reference>
<keyword evidence="4 9" id="KW-0863">Zinc-finger</keyword>
<evidence type="ECO:0000256" key="9">
    <source>
        <dbReference type="PROSITE-ProRule" id="PRU00024"/>
    </source>
</evidence>
<evidence type="ECO:0000256" key="2">
    <source>
        <dbReference type="ARBA" id="ARBA00022723"/>
    </source>
</evidence>
<evidence type="ECO:0000256" key="10">
    <source>
        <dbReference type="SAM" id="MobiDB-lite"/>
    </source>
</evidence>
<dbReference type="InterPro" id="IPR051979">
    <property type="entry name" value="B-box_zinc_finger"/>
</dbReference>
<comment type="caution">
    <text evidence="12">The sequence shown here is derived from an EMBL/GenBank/DDBJ whole genome shotgun (WGS) entry which is preliminary data.</text>
</comment>
<dbReference type="Proteomes" id="UP000593574">
    <property type="component" value="Unassembled WGS sequence"/>
</dbReference>
<keyword evidence="2" id="KW-0479">Metal-binding</keyword>
<protein>
    <recommendedName>
        <fullName evidence="11">B box-type domain-containing protein</fullName>
    </recommendedName>
</protein>
<feature type="domain" description="B box-type" evidence="11">
    <location>
        <begin position="18"/>
        <end position="63"/>
    </location>
</feature>
<name>A0A7J8Z054_9ROSI</name>
<evidence type="ECO:0000256" key="3">
    <source>
        <dbReference type="ARBA" id="ARBA00022737"/>
    </source>
</evidence>
<dbReference type="GO" id="GO:0009640">
    <property type="term" value="P:photomorphogenesis"/>
    <property type="evidence" value="ECO:0007669"/>
    <property type="project" value="TreeGrafter"/>
</dbReference>
<dbReference type="GO" id="GO:0005634">
    <property type="term" value="C:nucleus"/>
    <property type="evidence" value="ECO:0007669"/>
    <property type="project" value="UniProtKB-SubCell"/>
</dbReference>
<evidence type="ECO:0000256" key="6">
    <source>
        <dbReference type="ARBA" id="ARBA00023015"/>
    </source>
</evidence>
<evidence type="ECO:0000256" key="4">
    <source>
        <dbReference type="ARBA" id="ARBA00022771"/>
    </source>
</evidence>
<keyword evidence="13" id="KW-1185">Reference proteome</keyword>
<comment type="subcellular location">
    <subcellularLocation>
        <location evidence="1">Nucleus</location>
    </subcellularLocation>
</comment>
<evidence type="ECO:0000313" key="13">
    <source>
        <dbReference type="Proteomes" id="UP000593574"/>
    </source>
</evidence>
<keyword evidence="8" id="KW-0539">Nucleus</keyword>
<dbReference type="InterPro" id="IPR049808">
    <property type="entry name" value="CONSTANS-like_Bbox1"/>
</dbReference>
<proteinExistence type="predicted"/>
<evidence type="ECO:0000313" key="12">
    <source>
        <dbReference type="EMBL" id="MBA0705143.1"/>
    </source>
</evidence>
<dbReference type="EMBL" id="JABEZV010000002">
    <property type="protein sequence ID" value="MBA0705143.1"/>
    <property type="molecule type" value="Genomic_DNA"/>
</dbReference>
<dbReference type="PROSITE" id="PS50119">
    <property type="entry name" value="ZF_BBOX"/>
    <property type="match status" value="1"/>
</dbReference>
<evidence type="ECO:0000256" key="8">
    <source>
        <dbReference type="ARBA" id="ARBA00023242"/>
    </source>
</evidence>
<keyword evidence="6" id="KW-0805">Transcription regulation</keyword>
<evidence type="ECO:0000256" key="7">
    <source>
        <dbReference type="ARBA" id="ARBA00023163"/>
    </source>
</evidence>
<dbReference type="GO" id="GO:0008270">
    <property type="term" value="F:zinc ion binding"/>
    <property type="evidence" value="ECO:0007669"/>
    <property type="project" value="UniProtKB-KW"/>
</dbReference>
<dbReference type="SUPFAM" id="SSF57845">
    <property type="entry name" value="B-box zinc-binding domain"/>
    <property type="match status" value="1"/>
</dbReference>
<feature type="region of interest" description="Disordered" evidence="10">
    <location>
        <begin position="229"/>
        <end position="254"/>
    </location>
</feature>
<sequence length="254" mass="28202">MCNKLASRHVRVGLADPSDVPRCDICENAPAFFYCEVDGSTLCLQCDMIVHVGGKRTHGRYLLLRQRVEFPGDKLVHLEELRLQPVDPNDVRKPTLVKSGIAYALYIRVSIKLDSVILLLHVRFPGDKPAHLEELGLQPVDPNDFPGDKLAHLEELGLQPVDLNDVRKDQKCQPNFAGRENQQNHRLFLVPALAGNDDGDGKVGNKLIDLNTNPQLLHGRASTIQEQAMDVSSDNNHDSASVVPVGSFKREPDK</sequence>
<gene>
    <name evidence="12" type="ORF">Golax_017353</name>
</gene>
<keyword evidence="5" id="KW-0862">Zinc</keyword>
<dbReference type="AlphaFoldDB" id="A0A7J8Z054"/>
<dbReference type="InterPro" id="IPR000315">
    <property type="entry name" value="Znf_B-box"/>
</dbReference>
<dbReference type="Pfam" id="PF00643">
    <property type="entry name" value="zf-B_box"/>
    <property type="match status" value="1"/>
</dbReference>
<evidence type="ECO:0000256" key="1">
    <source>
        <dbReference type="ARBA" id="ARBA00004123"/>
    </source>
</evidence>
<accession>A0A7J8Z054</accession>
<evidence type="ECO:0000256" key="5">
    <source>
        <dbReference type="ARBA" id="ARBA00022833"/>
    </source>
</evidence>
<organism evidence="12 13">
    <name type="scientific">Gossypium laxum</name>
    <dbReference type="NCBI Taxonomy" id="34288"/>
    <lineage>
        <taxon>Eukaryota</taxon>
        <taxon>Viridiplantae</taxon>
        <taxon>Streptophyta</taxon>
        <taxon>Embryophyta</taxon>
        <taxon>Tracheophyta</taxon>
        <taxon>Spermatophyta</taxon>
        <taxon>Magnoliopsida</taxon>
        <taxon>eudicotyledons</taxon>
        <taxon>Gunneridae</taxon>
        <taxon>Pentapetalae</taxon>
        <taxon>rosids</taxon>
        <taxon>malvids</taxon>
        <taxon>Malvales</taxon>
        <taxon>Malvaceae</taxon>
        <taxon>Malvoideae</taxon>
        <taxon>Gossypium</taxon>
    </lineage>
</organism>
<dbReference type="GO" id="GO:0006355">
    <property type="term" value="P:regulation of DNA-templated transcription"/>
    <property type="evidence" value="ECO:0007669"/>
    <property type="project" value="TreeGrafter"/>
</dbReference>